<reference evidence="1 2" key="1">
    <citation type="journal article" date="2019" name="Environ. Microbiol.">
        <title>At the nexus of three kingdoms: the genome of the mycorrhizal fungus Gigaspora margarita provides insights into plant, endobacterial and fungal interactions.</title>
        <authorList>
            <person name="Venice F."/>
            <person name="Ghignone S."/>
            <person name="Salvioli di Fossalunga A."/>
            <person name="Amselem J."/>
            <person name="Novero M."/>
            <person name="Xianan X."/>
            <person name="Sedzielewska Toro K."/>
            <person name="Morin E."/>
            <person name="Lipzen A."/>
            <person name="Grigoriev I.V."/>
            <person name="Henrissat B."/>
            <person name="Martin F.M."/>
            <person name="Bonfante P."/>
        </authorList>
    </citation>
    <scope>NUCLEOTIDE SEQUENCE [LARGE SCALE GENOMIC DNA]</scope>
    <source>
        <strain evidence="1 2">BEG34</strain>
    </source>
</reference>
<comment type="caution">
    <text evidence="1">The sequence shown here is derived from an EMBL/GenBank/DDBJ whole genome shotgun (WGS) entry which is preliminary data.</text>
</comment>
<organism evidence="1 2">
    <name type="scientific">Gigaspora margarita</name>
    <dbReference type="NCBI Taxonomy" id="4874"/>
    <lineage>
        <taxon>Eukaryota</taxon>
        <taxon>Fungi</taxon>
        <taxon>Fungi incertae sedis</taxon>
        <taxon>Mucoromycota</taxon>
        <taxon>Glomeromycotina</taxon>
        <taxon>Glomeromycetes</taxon>
        <taxon>Diversisporales</taxon>
        <taxon>Gigasporaceae</taxon>
        <taxon>Gigaspora</taxon>
    </lineage>
</organism>
<name>A0A8H4A4F9_GIGMA</name>
<evidence type="ECO:0000313" key="1">
    <source>
        <dbReference type="EMBL" id="KAF0416338.1"/>
    </source>
</evidence>
<keyword evidence="2" id="KW-1185">Reference proteome</keyword>
<evidence type="ECO:0000313" key="2">
    <source>
        <dbReference type="Proteomes" id="UP000439903"/>
    </source>
</evidence>
<dbReference type="AlphaFoldDB" id="A0A8H4A4F9"/>
<proteinExistence type="predicted"/>
<accession>A0A8H4A4F9</accession>
<dbReference type="EMBL" id="WTPW01001754">
    <property type="protein sequence ID" value="KAF0416338.1"/>
    <property type="molecule type" value="Genomic_DNA"/>
</dbReference>
<gene>
    <name evidence="1" type="ORF">F8M41_007475</name>
</gene>
<dbReference type="Proteomes" id="UP000439903">
    <property type="component" value="Unassembled WGS sequence"/>
</dbReference>
<sequence>MFDPANKKMLASVIVDRQPVYQLNDNNLFMFIKINNYYQTNNSPKYEQNNLYNKQEFDKKLDYFNVLKYTCQVKINEFITKNLKSMINKLITIIDNNFQLLKTDFVSNFNKNKNRYIKEFSGTSNNEHGYELVKYFKENIKTALKKNFPESNINIEHATSPNPIYTIKISTSINKKKHFTIFA</sequence>
<protein>
    <submittedName>
        <fullName evidence="1">Uncharacterized protein</fullName>
    </submittedName>
</protein>